<comment type="similarity">
    <text evidence="2">Belongs to the avidin/streptavidin family.</text>
</comment>
<dbReference type="SUPFAM" id="SSF50876">
    <property type="entry name" value="Avidin/streptavidin"/>
    <property type="match status" value="1"/>
</dbReference>
<dbReference type="InterPro" id="IPR036896">
    <property type="entry name" value="Avidin-like_sf"/>
</dbReference>
<comment type="subcellular location">
    <subcellularLocation>
        <location evidence="1">Secreted</location>
    </subcellularLocation>
</comment>
<keyword evidence="4" id="KW-0732">Signal</keyword>
<evidence type="ECO:0000256" key="2">
    <source>
        <dbReference type="ARBA" id="ARBA00006297"/>
    </source>
</evidence>
<dbReference type="InterPro" id="IPR005469">
    <property type="entry name" value="Avidin"/>
</dbReference>
<keyword evidence="7" id="KW-0092">Biotin</keyword>
<dbReference type="GO" id="GO:0005576">
    <property type="term" value="C:extracellular region"/>
    <property type="evidence" value="ECO:0007669"/>
    <property type="project" value="UniProtKB-SubCell"/>
</dbReference>
<reference evidence="8" key="2">
    <citation type="submission" date="2025-09" db="UniProtKB">
        <authorList>
            <consortium name="Ensembl"/>
        </authorList>
    </citation>
    <scope>IDENTIFICATION</scope>
</reference>
<keyword evidence="9" id="KW-1185">Reference proteome</keyword>
<organism evidence="8 9">
    <name type="scientific">Cyprinus carpio carpio</name>
    <dbReference type="NCBI Taxonomy" id="630221"/>
    <lineage>
        <taxon>Eukaryota</taxon>
        <taxon>Metazoa</taxon>
        <taxon>Chordata</taxon>
        <taxon>Craniata</taxon>
        <taxon>Vertebrata</taxon>
        <taxon>Euteleostomi</taxon>
        <taxon>Actinopterygii</taxon>
        <taxon>Neopterygii</taxon>
        <taxon>Teleostei</taxon>
        <taxon>Ostariophysi</taxon>
        <taxon>Cypriniformes</taxon>
        <taxon>Cyprinidae</taxon>
        <taxon>Cyprininae</taxon>
        <taxon>Cyprinus</taxon>
    </lineage>
</organism>
<dbReference type="InterPro" id="IPR051764">
    <property type="entry name" value="Avidin/Streptavidin-rel"/>
</dbReference>
<protein>
    <submittedName>
        <fullName evidence="8">Avidin</fullName>
    </submittedName>
</protein>
<reference evidence="8" key="1">
    <citation type="submission" date="2025-08" db="UniProtKB">
        <authorList>
            <consortium name="Ensembl"/>
        </authorList>
    </citation>
    <scope>IDENTIFICATION</scope>
</reference>
<dbReference type="Proteomes" id="UP001108240">
    <property type="component" value="Unplaced"/>
</dbReference>
<evidence type="ECO:0000256" key="6">
    <source>
        <dbReference type="ARBA" id="ARBA00023180"/>
    </source>
</evidence>
<dbReference type="Gene3D" id="2.40.128.30">
    <property type="entry name" value="Avidin-like"/>
    <property type="match status" value="1"/>
</dbReference>
<dbReference type="InterPro" id="IPR005468">
    <property type="entry name" value="Avidin/str"/>
</dbReference>
<keyword evidence="6" id="KW-0325">Glycoprotein</keyword>
<dbReference type="PRINTS" id="PR00709">
    <property type="entry name" value="AVIDIN"/>
</dbReference>
<evidence type="ECO:0000313" key="8">
    <source>
        <dbReference type="Ensembl" id="ENSCCRP00000072220.2"/>
    </source>
</evidence>
<dbReference type="AlphaFoldDB" id="A0A8C1E8E5"/>
<accession>A0A8C1E8E5</accession>
<name>A0A8C1E8E5_CYPCA</name>
<sequence>MTPCVPPFWTKMSSLMWCSLFVTLITSRTVSANESSTLDMKVTSCNITGVWRNELGSTLRVKAEGSEVRGVYQTAVESTRGAAGLHRTARIIGIVGNGTQPAISFSVLWEKGSCSAWLGQCFILHDGEQMLKMFWMLRSVADNLADDWGSTRLGDDLFFKT</sequence>
<dbReference type="GeneTree" id="ENSGT00940000174500"/>
<evidence type="ECO:0000256" key="4">
    <source>
        <dbReference type="ARBA" id="ARBA00022729"/>
    </source>
</evidence>
<keyword evidence="3" id="KW-0964">Secreted</keyword>
<evidence type="ECO:0000256" key="1">
    <source>
        <dbReference type="ARBA" id="ARBA00004613"/>
    </source>
</evidence>
<dbReference type="OMA" id="TWAGQCF"/>
<dbReference type="GO" id="GO:0009374">
    <property type="term" value="F:biotin binding"/>
    <property type="evidence" value="ECO:0007669"/>
    <property type="project" value="InterPro"/>
</dbReference>
<dbReference type="Pfam" id="PF01382">
    <property type="entry name" value="Avidin"/>
    <property type="match status" value="1"/>
</dbReference>
<dbReference type="PROSITE" id="PS51326">
    <property type="entry name" value="AVIDIN_2"/>
    <property type="match status" value="1"/>
</dbReference>
<evidence type="ECO:0000313" key="9">
    <source>
        <dbReference type="Proteomes" id="UP001108240"/>
    </source>
</evidence>
<dbReference type="Ensembl" id="ENSCCRT00000078266.2">
    <property type="protein sequence ID" value="ENSCCRP00000072220.2"/>
    <property type="gene ID" value="ENSCCRG00000008155.2"/>
</dbReference>
<evidence type="ECO:0000256" key="3">
    <source>
        <dbReference type="ARBA" id="ARBA00022525"/>
    </source>
</evidence>
<proteinExistence type="inferred from homology"/>
<evidence type="ECO:0000256" key="5">
    <source>
        <dbReference type="ARBA" id="ARBA00023157"/>
    </source>
</evidence>
<dbReference type="PANTHER" id="PTHR34399">
    <property type="entry name" value="AVIDIN-RELATED"/>
    <property type="match status" value="1"/>
</dbReference>
<dbReference type="PANTHER" id="PTHR34399:SF3">
    <property type="entry name" value="AVID PROTEIN-RELATED"/>
    <property type="match status" value="1"/>
</dbReference>
<keyword evidence="5" id="KW-1015">Disulfide bond</keyword>
<evidence type="ECO:0000256" key="7">
    <source>
        <dbReference type="ARBA" id="ARBA00023267"/>
    </source>
</evidence>